<dbReference type="Gramene" id="ORUFI10G16680.1">
    <property type="protein sequence ID" value="ORUFI10G16680.1"/>
    <property type="gene ID" value="ORUFI10G16680"/>
</dbReference>
<reference evidence="1" key="2">
    <citation type="submission" date="2015-06" db="UniProtKB">
        <authorList>
            <consortium name="EnsemblPlants"/>
        </authorList>
    </citation>
    <scope>IDENTIFICATION</scope>
</reference>
<protein>
    <submittedName>
        <fullName evidence="1">Uncharacterized protein</fullName>
    </submittedName>
</protein>
<dbReference type="HOGENOM" id="CLU_1301459_0_0_1"/>
<dbReference type="EnsemblPlants" id="ORUFI10G16680.1">
    <property type="protein sequence ID" value="ORUFI10G16680.1"/>
    <property type="gene ID" value="ORUFI10G16680"/>
</dbReference>
<dbReference type="AlphaFoldDB" id="A0A0E0R1D0"/>
<evidence type="ECO:0000313" key="2">
    <source>
        <dbReference type="Proteomes" id="UP000008022"/>
    </source>
</evidence>
<name>A0A0E0R1D0_ORYRU</name>
<dbReference type="Proteomes" id="UP000008022">
    <property type="component" value="Unassembled WGS sequence"/>
</dbReference>
<proteinExistence type="predicted"/>
<keyword evidence="2" id="KW-1185">Reference proteome</keyword>
<reference evidence="2" key="1">
    <citation type="submission" date="2013-06" db="EMBL/GenBank/DDBJ databases">
        <authorList>
            <person name="Zhao Q."/>
        </authorList>
    </citation>
    <scope>NUCLEOTIDE SEQUENCE</scope>
    <source>
        <strain evidence="2">cv. W1943</strain>
    </source>
</reference>
<accession>A0A0E0R1D0</accession>
<evidence type="ECO:0000313" key="1">
    <source>
        <dbReference type="EnsemblPlants" id="ORUFI10G16680.1"/>
    </source>
</evidence>
<organism evidence="1 2">
    <name type="scientific">Oryza rufipogon</name>
    <name type="common">Brownbeard rice</name>
    <name type="synonym">Asian wild rice</name>
    <dbReference type="NCBI Taxonomy" id="4529"/>
    <lineage>
        <taxon>Eukaryota</taxon>
        <taxon>Viridiplantae</taxon>
        <taxon>Streptophyta</taxon>
        <taxon>Embryophyta</taxon>
        <taxon>Tracheophyta</taxon>
        <taxon>Spermatophyta</taxon>
        <taxon>Magnoliopsida</taxon>
        <taxon>Liliopsida</taxon>
        <taxon>Poales</taxon>
        <taxon>Poaceae</taxon>
        <taxon>BOP clade</taxon>
        <taxon>Oryzoideae</taxon>
        <taxon>Oryzeae</taxon>
        <taxon>Oryzinae</taxon>
        <taxon>Oryza</taxon>
    </lineage>
</organism>
<sequence>MDCCYCVAACIFSPFPISDWVCVAHRLVDICASPTSASILLQLHRSASRIFGLITHSSAQLQRLVQPIIIEHASTPSSFGLPLRRPPRATVPLPVVHTSTVWPHHRWTSRRCIDIELRWSHYFAFVFVQHDSSPVSPYLPRLYFALLRQLRAAPAILPLRRSRAATILEAFSASLLRHWRIISGGPLPSPHGIGNTVVRVCPESSPGLANLV</sequence>